<protein>
    <submittedName>
        <fullName evidence="1">(2Fe-2S) ferredoxin domain-containing protein</fullName>
    </submittedName>
</protein>
<dbReference type="InterPro" id="IPR036249">
    <property type="entry name" value="Thioredoxin-like_sf"/>
</dbReference>
<proteinExistence type="predicted"/>
<dbReference type="EMBL" id="QRGA01000003">
    <property type="protein sequence ID" value="RDU99960.1"/>
    <property type="molecule type" value="Genomic_DNA"/>
</dbReference>
<evidence type="ECO:0000313" key="2">
    <source>
        <dbReference type="Proteomes" id="UP000256838"/>
    </source>
</evidence>
<dbReference type="Gene3D" id="3.40.30.10">
    <property type="entry name" value="Glutaredoxin"/>
    <property type="match status" value="1"/>
</dbReference>
<dbReference type="SUPFAM" id="SSF52833">
    <property type="entry name" value="Thioredoxin-like"/>
    <property type="match status" value="1"/>
</dbReference>
<keyword evidence="2" id="KW-1185">Reference proteome</keyword>
<name>A0A3D8K462_9BURK</name>
<comment type="caution">
    <text evidence="1">The sequence shown here is derived from an EMBL/GenBank/DDBJ whole genome shotgun (WGS) entry which is preliminary data.</text>
</comment>
<organism evidence="1 2">
    <name type="scientific">Trinickia dinghuensis</name>
    <dbReference type="NCBI Taxonomy" id="2291023"/>
    <lineage>
        <taxon>Bacteria</taxon>
        <taxon>Pseudomonadati</taxon>
        <taxon>Pseudomonadota</taxon>
        <taxon>Betaproteobacteria</taxon>
        <taxon>Burkholderiales</taxon>
        <taxon>Burkholderiaceae</taxon>
        <taxon>Trinickia</taxon>
    </lineage>
</organism>
<dbReference type="RefSeq" id="WP_115532627.1">
    <property type="nucleotide sequence ID" value="NZ_QRGA01000003.1"/>
</dbReference>
<dbReference type="AlphaFoldDB" id="A0A3D8K462"/>
<dbReference type="CDD" id="cd02980">
    <property type="entry name" value="TRX_Fd_family"/>
    <property type="match status" value="1"/>
</dbReference>
<reference evidence="1 2" key="1">
    <citation type="submission" date="2018-08" db="EMBL/GenBank/DDBJ databases">
        <title>Paraburkholderia sp. DHOM06 isolated from forest soil.</title>
        <authorList>
            <person name="Gao Z.-H."/>
            <person name="Qiu L.-H."/>
        </authorList>
    </citation>
    <scope>NUCLEOTIDE SEQUENCE [LARGE SCALE GENOMIC DNA]</scope>
    <source>
        <strain evidence="1 2">DHOM06</strain>
    </source>
</reference>
<dbReference type="Proteomes" id="UP000256838">
    <property type="component" value="Unassembled WGS sequence"/>
</dbReference>
<dbReference type="OrthoDB" id="9800597at2"/>
<evidence type="ECO:0000313" key="1">
    <source>
        <dbReference type="EMBL" id="RDU99960.1"/>
    </source>
</evidence>
<sequence length="113" mass="12856">MDSFYKYHVFFCLNQRDPGAERPSCGLRCDAEKMLDHTKKRVKKLGLAGPGNVRINKAGCLDRCEQGPAVVIYPEGTWYTYFDEADLDEIVESHLKDGKVVERLLIDPPNRPV</sequence>
<gene>
    <name evidence="1" type="ORF">DWV00_06105</name>
</gene>
<accession>A0A3D8K462</accession>